<comment type="caution">
    <text evidence="1">The sequence shown here is derived from an EMBL/GenBank/DDBJ whole genome shotgun (WGS) entry which is preliminary data.</text>
</comment>
<proteinExistence type="predicted"/>
<organism evidence="1 2">
    <name type="scientific">Zophobas morio</name>
    <dbReference type="NCBI Taxonomy" id="2755281"/>
    <lineage>
        <taxon>Eukaryota</taxon>
        <taxon>Metazoa</taxon>
        <taxon>Ecdysozoa</taxon>
        <taxon>Arthropoda</taxon>
        <taxon>Hexapoda</taxon>
        <taxon>Insecta</taxon>
        <taxon>Pterygota</taxon>
        <taxon>Neoptera</taxon>
        <taxon>Endopterygota</taxon>
        <taxon>Coleoptera</taxon>
        <taxon>Polyphaga</taxon>
        <taxon>Cucujiformia</taxon>
        <taxon>Tenebrionidae</taxon>
        <taxon>Zophobas</taxon>
    </lineage>
</organism>
<gene>
    <name evidence="1" type="ORF">Zmor_011338</name>
</gene>
<protein>
    <submittedName>
        <fullName evidence="1">Uncharacterized protein</fullName>
    </submittedName>
</protein>
<evidence type="ECO:0000313" key="2">
    <source>
        <dbReference type="Proteomes" id="UP001168821"/>
    </source>
</evidence>
<dbReference type="AlphaFoldDB" id="A0AA38MKB3"/>
<accession>A0AA38MKB3</accession>
<dbReference type="Proteomes" id="UP001168821">
    <property type="component" value="Unassembled WGS sequence"/>
</dbReference>
<sequence>MISDMAATREKNTEYTENKTLITLTDEIQNREGNIYEYAYGESSSYEEISEKSSLFSNLKDYVYGYVPFVNKKPSSTDNNQKNLNTVSRKSLGSRDHLKFFRIFSRTDPENDREQSYLEPKKYYPEENCPVELKSLGETQVS</sequence>
<keyword evidence="2" id="KW-1185">Reference proteome</keyword>
<name>A0AA38MKB3_9CUCU</name>
<evidence type="ECO:0000313" key="1">
    <source>
        <dbReference type="EMBL" id="KAJ3659661.1"/>
    </source>
</evidence>
<dbReference type="EMBL" id="JALNTZ010000003">
    <property type="protein sequence ID" value="KAJ3659661.1"/>
    <property type="molecule type" value="Genomic_DNA"/>
</dbReference>
<reference evidence="1" key="1">
    <citation type="journal article" date="2023" name="G3 (Bethesda)">
        <title>Whole genome assemblies of Zophobas morio and Tenebrio molitor.</title>
        <authorList>
            <person name="Kaur S."/>
            <person name="Stinson S.A."/>
            <person name="diCenzo G.C."/>
        </authorList>
    </citation>
    <scope>NUCLEOTIDE SEQUENCE</scope>
    <source>
        <strain evidence="1">QUZm001</strain>
    </source>
</reference>